<keyword evidence="4" id="KW-1017">Isopeptide bond</keyword>
<keyword evidence="9" id="KW-0539">Nucleus</keyword>
<evidence type="ECO:0000256" key="11">
    <source>
        <dbReference type="SAM" id="MobiDB-lite"/>
    </source>
</evidence>
<evidence type="ECO:0000313" key="13">
    <source>
        <dbReference type="EMBL" id="MCD9644926.1"/>
    </source>
</evidence>
<dbReference type="EMBL" id="JACEIK010004284">
    <property type="protein sequence ID" value="MCD9644926.1"/>
    <property type="molecule type" value="Genomic_DNA"/>
</dbReference>
<feature type="domain" description="DDT" evidence="12">
    <location>
        <begin position="365"/>
        <end position="430"/>
    </location>
</feature>
<feature type="compositionally biased region" description="Basic and acidic residues" evidence="11">
    <location>
        <begin position="278"/>
        <end position="287"/>
    </location>
</feature>
<dbReference type="Proteomes" id="UP000823775">
    <property type="component" value="Unassembled WGS sequence"/>
</dbReference>
<keyword evidence="8" id="KW-0804">Transcription</keyword>
<dbReference type="InterPro" id="IPR018866">
    <property type="entry name" value="Znf-4CXXC_R1"/>
</dbReference>
<keyword evidence="10" id="KW-0175">Coiled coil</keyword>
<dbReference type="InterPro" id="IPR018501">
    <property type="entry name" value="DDT_dom"/>
</dbReference>
<keyword evidence="5" id="KW-0597">Phosphoprotein</keyword>
<comment type="subcellular location">
    <subcellularLocation>
        <location evidence="2">Cytoplasm</location>
    </subcellularLocation>
    <subcellularLocation>
        <location evidence="1">Nucleus</location>
    </subcellularLocation>
</comment>
<feature type="region of interest" description="Disordered" evidence="11">
    <location>
        <begin position="205"/>
        <end position="232"/>
    </location>
</feature>
<keyword evidence="6" id="KW-0832">Ubl conjugation</keyword>
<feature type="compositionally biased region" description="Polar residues" evidence="11">
    <location>
        <begin position="205"/>
        <end position="216"/>
    </location>
</feature>
<evidence type="ECO:0000256" key="3">
    <source>
        <dbReference type="ARBA" id="ARBA00022490"/>
    </source>
</evidence>
<evidence type="ECO:0000256" key="2">
    <source>
        <dbReference type="ARBA" id="ARBA00004496"/>
    </source>
</evidence>
<feature type="compositionally biased region" description="Basic and acidic residues" evidence="11">
    <location>
        <begin position="318"/>
        <end position="334"/>
    </location>
</feature>
<evidence type="ECO:0000256" key="10">
    <source>
        <dbReference type="SAM" id="Coils"/>
    </source>
</evidence>
<dbReference type="PANTHER" id="PTHR31169">
    <property type="entry name" value="OS05G0300700 PROTEIN"/>
    <property type="match status" value="1"/>
</dbReference>
<keyword evidence="3" id="KW-0963">Cytoplasm</keyword>
<feature type="region of interest" description="Disordered" evidence="11">
    <location>
        <begin position="1"/>
        <end position="44"/>
    </location>
</feature>
<feature type="compositionally biased region" description="Basic and acidic residues" evidence="11">
    <location>
        <begin position="8"/>
        <end position="28"/>
    </location>
</feature>
<evidence type="ECO:0000256" key="9">
    <source>
        <dbReference type="ARBA" id="ARBA00023242"/>
    </source>
</evidence>
<evidence type="ECO:0000259" key="12">
    <source>
        <dbReference type="PROSITE" id="PS50827"/>
    </source>
</evidence>
<protein>
    <recommendedName>
        <fullName evidence="12">DDT domain-containing protein</fullName>
    </recommendedName>
</protein>
<dbReference type="Pfam" id="PF15612">
    <property type="entry name" value="WHIM1"/>
    <property type="match status" value="1"/>
</dbReference>
<gene>
    <name evidence="13" type="ORF">HAX54_033457</name>
</gene>
<evidence type="ECO:0000256" key="8">
    <source>
        <dbReference type="ARBA" id="ARBA00023163"/>
    </source>
</evidence>
<name>A0ABS8VEZ9_DATST</name>
<proteinExistence type="predicted"/>
<evidence type="ECO:0000256" key="5">
    <source>
        <dbReference type="ARBA" id="ARBA00022553"/>
    </source>
</evidence>
<evidence type="ECO:0000256" key="1">
    <source>
        <dbReference type="ARBA" id="ARBA00004123"/>
    </source>
</evidence>
<keyword evidence="14" id="KW-1185">Reference proteome</keyword>
<evidence type="ECO:0000256" key="7">
    <source>
        <dbReference type="ARBA" id="ARBA00023015"/>
    </source>
</evidence>
<feature type="region of interest" description="Disordered" evidence="11">
    <location>
        <begin position="245"/>
        <end position="334"/>
    </location>
</feature>
<comment type="caution">
    <text evidence="13">The sequence shown here is derived from an EMBL/GenBank/DDBJ whole genome shotgun (WGS) entry which is preliminary data.</text>
</comment>
<sequence>MAVASGPEQKEEKVKSPMKKEKVSDVQSEKGISSPAKRNTSPGIRLVHGRIYDSVNGKSCHQCRQKTRDYAAGCKNMRNDKPCRIHLCHKCLLNRYGEKADEVSLLEDWKCPKCRGICNCSLCMKRRGCQPTGPLVHTAKATGYSSVSDMLQTTGIDNIDQIKALKDMNSSRKKINANNEESIVSSENIQKENCVEEVADINVNPSRLSKNPSDEQSAGFKRKKINDKPDDMLLSKENSLLGKEKHKRLKQEGSTEVNGKISCPNKKRPENNVVNDLDGPHDGEKKTKTLMQVQPESEFDSKRDAVTSAEETLSEESQEFRKKRERSVKESSVKDKIIENNDPFALTPLPKGTGVTAVGDIDLQSEDVGNALQFLEFCVVFGKIFDIKKGQPEAVLRDIMQGRSSRRGKCSLTIQFLNNLLSFLKEEEGERLSAETLTEGKNSWYADIKMLILESPSVSRTMGLDSLGDDVEEFENFNPSVKLKILNFICDEILETVKLRDFIDDQNSKFAEKAKEAKEKVTAAKEEGKRLKQKMQDDIAQAIIAKNGAPLSISEHEAIVSQVKREAEVAYASVMESKNTYSKYNQRSEALRTEPFFSGTDGNVYWRLKCYGDKSILLSQDIGTGDTAASDEKWSAFEAEQKEIIEKRINFLRVKRARTRKVLQKLPSQNSEAAA</sequence>
<accession>A0ABS8VEZ9</accession>
<evidence type="ECO:0000256" key="4">
    <source>
        <dbReference type="ARBA" id="ARBA00022499"/>
    </source>
</evidence>
<evidence type="ECO:0000256" key="6">
    <source>
        <dbReference type="ARBA" id="ARBA00022843"/>
    </source>
</evidence>
<dbReference type="SMART" id="SM00571">
    <property type="entry name" value="DDT"/>
    <property type="match status" value="1"/>
</dbReference>
<dbReference type="Pfam" id="PF10497">
    <property type="entry name" value="zf-4CXXC_R1"/>
    <property type="match status" value="1"/>
</dbReference>
<organism evidence="13 14">
    <name type="scientific">Datura stramonium</name>
    <name type="common">Jimsonweed</name>
    <name type="synonym">Common thornapple</name>
    <dbReference type="NCBI Taxonomy" id="4076"/>
    <lineage>
        <taxon>Eukaryota</taxon>
        <taxon>Viridiplantae</taxon>
        <taxon>Streptophyta</taxon>
        <taxon>Embryophyta</taxon>
        <taxon>Tracheophyta</taxon>
        <taxon>Spermatophyta</taxon>
        <taxon>Magnoliopsida</taxon>
        <taxon>eudicotyledons</taxon>
        <taxon>Gunneridae</taxon>
        <taxon>Pentapetalae</taxon>
        <taxon>asterids</taxon>
        <taxon>lamiids</taxon>
        <taxon>Solanales</taxon>
        <taxon>Solanaceae</taxon>
        <taxon>Solanoideae</taxon>
        <taxon>Datureae</taxon>
        <taxon>Datura</taxon>
    </lineage>
</organism>
<evidence type="ECO:0000313" key="14">
    <source>
        <dbReference type="Proteomes" id="UP000823775"/>
    </source>
</evidence>
<keyword evidence="7" id="KW-0805">Transcription regulation</keyword>
<dbReference type="InterPro" id="IPR028942">
    <property type="entry name" value="WHIM1_dom"/>
</dbReference>
<reference evidence="13 14" key="1">
    <citation type="journal article" date="2021" name="BMC Genomics">
        <title>Datura genome reveals duplications of psychoactive alkaloid biosynthetic genes and high mutation rate following tissue culture.</title>
        <authorList>
            <person name="Rajewski A."/>
            <person name="Carter-House D."/>
            <person name="Stajich J."/>
            <person name="Litt A."/>
        </authorList>
    </citation>
    <scope>NUCLEOTIDE SEQUENCE [LARGE SCALE GENOMIC DNA]</scope>
    <source>
        <strain evidence="13">AR-01</strain>
    </source>
</reference>
<feature type="coiled-coil region" evidence="10">
    <location>
        <begin position="507"/>
        <end position="534"/>
    </location>
</feature>
<dbReference type="PROSITE" id="PS50827">
    <property type="entry name" value="DDT"/>
    <property type="match status" value="1"/>
</dbReference>
<dbReference type="InterPro" id="IPR040221">
    <property type="entry name" value="CDCA7/CDA7L"/>
</dbReference>
<dbReference type="PANTHER" id="PTHR31169:SF8">
    <property type="entry name" value="ZINC-FINGER DOMAIN OF MONOAMINE-OXIDASE A REPRESSOR R1 PROTEIN"/>
    <property type="match status" value="1"/>
</dbReference>